<dbReference type="GO" id="GO:0003677">
    <property type="term" value="F:DNA binding"/>
    <property type="evidence" value="ECO:0007669"/>
    <property type="project" value="InterPro"/>
</dbReference>
<sequence length="451" mass="51420">MAMSSSSSSSNNPNLCSYPDDLFSQFAFRGNGCSRFRSTPAKSDQRKPTVPAEDFTQTSEPNHQASGHEIPILTLEDLQDVHQSSKPNHEIPILTLEDLHNAKPFRQTIQNPRSPRTILNLYRKFGFDIKLVQKTSPLVRHSEAVQHGVRKGEPIVSRYFQSSEDEDLDSNVTNRSNKRLMVGDYSGRGRNDVAPTSGTTKANQHSVGTDLPSFQNSGKNQEGNSFKNSKPNQEGERVVSRFFQKSAKQQAVNNQEGAEESNQCARCVKRKRKRAKERKRTSKRNSSRPRTTLSAAELFLEAYRRKSSDDTWDPPPSEIRLLQQDHAYDPWRVLLICLLLNRTSGRQAKDVIPKLFTLCPNPKAALEVSHEQIEDIIRPLGLQRKRSRTIQRLSEMYLKESWSHVTQLPGVGKYGADAHAIFCTGYWDQVLPKDHMLNYYWEFLQSIKEHL</sequence>
<dbReference type="GO" id="GO:0003824">
    <property type="term" value="F:catalytic activity"/>
    <property type="evidence" value="ECO:0007669"/>
    <property type="project" value="InterPro"/>
</dbReference>
<feature type="region of interest" description="Disordered" evidence="3">
    <location>
        <begin position="36"/>
        <end position="66"/>
    </location>
</feature>
<dbReference type="Proteomes" id="UP000504603">
    <property type="component" value="Unplaced"/>
</dbReference>
<protein>
    <submittedName>
        <fullName evidence="6">Methyl-CpG-binding domain protein 4-like protein</fullName>
    </submittedName>
</protein>
<organism evidence="5 6">
    <name type="scientific">Momordica charantia</name>
    <name type="common">Bitter gourd</name>
    <name type="synonym">Balsam pear</name>
    <dbReference type="NCBI Taxonomy" id="3673"/>
    <lineage>
        <taxon>Eukaryota</taxon>
        <taxon>Viridiplantae</taxon>
        <taxon>Streptophyta</taxon>
        <taxon>Embryophyta</taxon>
        <taxon>Tracheophyta</taxon>
        <taxon>Spermatophyta</taxon>
        <taxon>Magnoliopsida</taxon>
        <taxon>eudicotyledons</taxon>
        <taxon>Gunneridae</taxon>
        <taxon>Pentapetalae</taxon>
        <taxon>rosids</taxon>
        <taxon>fabids</taxon>
        <taxon>Cucurbitales</taxon>
        <taxon>Cucurbitaceae</taxon>
        <taxon>Momordiceae</taxon>
        <taxon>Momordica</taxon>
    </lineage>
</organism>
<accession>A0A6J1DRX8</accession>
<gene>
    <name evidence="6" type="primary">LOC111023823</name>
</gene>
<dbReference type="PANTHER" id="PTHR15074:SF0">
    <property type="entry name" value="METHYL-CPG-BINDING DOMAIN PROTEIN 4-LIKE PROTEIN"/>
    <property type="match status" value="1"/>
</dbReference>
<dbReference type="RefSeq" id="XP_022156995.1">
    <property type="nucleotide sequence ID" value="XM_022301303.1"/>
</dbReference>
<dbReference type="KEGG" id="mcha:111023823"/>
<evidence type="ECO:0000313" key="5">
    <source>
        <dbReference type="Proteomes" id="UP000504603"/>
    </source>
</evidence>
<feature type="compositionally biased region" description="Polar residues" evidence="3">
    <location>
        <begin position="55"/>
        <end position="65"/>
    </location>
</feature>
<dbReference type="PANTHER" id="PTHR15074">
    <property type="entry name" value="METHYL-CPG-BINDING PROTEIN"/>
    <property type="match status" value="1"/>
</dbReference>
<dbReference type="Pfam" id="PF00730">
    <property type="entry name" value="HhH-GPD"/>
    <property type="match status" value="1"/>
</dbReference>
<dbReference type="InterPro" id="IPR003265">
    <property type="entry name" value="HhH-GPD_domain"/>
</dbReference>
<dbReference type="InterPro" id="IPR011257">
    <property type="entry name" value="DNA_glycosylase"/>
</dbReference>
<feature type="domain" description="HhH-GPD" evidence="4">
    <location>
        <begin position="338"/>
        <end position="415"/>
    </location>
</feature>
<feature type="compositionally biased region" description="Basic residues" evidence="3">
    <location>
        <begin position="267"/>
        <end position="287"/>
    </location>
</feature>
<evidence type="ECO:0000313" key="6">
    <source>
        <dbReference type="RefSeq" id="XP_022156995.1"/>
    </source>
</evidence>
<evidence type="ECO:0000256" key="1">
    <source>
        <dbReference type="ARBA" id="ARBA00004123"/>
    </source>
</evidence>
<reference evidence="6" key="1">
    <citation type="submission" date="2025-08" db="UniProtKB">
        <authorList>
            <consortium name="RefSeq"/>
        </authorList>
    </citation>
    <scope>IDENTIFICATION</scope>
</reference>
<dbReference type="AlphaFoldDB" id="A0A6J1DRX8"/>
<feature type="compositionally biased region" description="Polar residues" evidence="3">
    <location>
        <begin position="246"/>
        <end position="264"/>
    </location>
</feature>
<evidence type="ECO:0000259" key="4">
    <source>
        <dbReference type="Pfam" id="PF00730"/>
    </source>
</evidence>
<dbReference type="GO" id="GO:0006284">
    <property type="term" value="P:base-excision repair"/>
    <property type="evidence" value="ECO:0007669"/>
    <property type="project" value="InterPro"/>
</dbReference>
<dbReference type="OrthoDB" id="10265068at2759"/>
<evidence type="ECO:0000256" key="3">
    <source>
        <dbReference type="SAM" id="MobiDB-lite"/>
    </source>
</evidence>
<feature type="compositionally biased region" description="Polar residues" evidence="3">
    <location>
        <begin position="194"/>
        <end position="232"/>
    </location>
</feature>
<proteinExistence type="predicted"/>
<dbReference type="SUPFAM" id="SSF48150">
    <property type="entry name" value="DNA-glycosylase"/>
    <property type="match status" value="1"/>
</dbReference>
<evidence type="ECO:0000256" key="2">
    <source>
        <dbReference type="ARBA" id="ARBA00023242"/>
    </source>
</evidence>
<name>A0A6J1DRX8_MOMCH</name>
<dbReference type="GeneID" id="111023823"/>
<keyword evidence="5" id="KW-1185">Reference proteome</keyword>
<comment type="subcellular location">
    <subcellularLocation>
        <location evidence="1">Nucleus</location>
    </subcellularLocation>
</comment>
<dbReference type="Gene3D" id="1.10.340.30">
    <property type="entry name" value="Hypothetical protein, domain 2"/>
    <property type="match status" value="1"/>
</dbReference>
<feature type="region of interest" description="Disordered" evidence="3">
    <location>
        <begin position="162"/>
        <end position="291"/>
    </location>
</feature>
<dbReference type="GO" id="GO:0005634">
    <property type="term" value="C:nucleus"/>
    <property type="evidence" value="ECO:0007669"/>
    <property type="project" value="UniProtKB-SubCell"/>
</dbReference>
<keyword evidence="2" id="KW-0539">Nucleus</keyword>
<dbReference type="InterPro" id="IPR045138">
    <property type="entry name" value="MeCP2/MBD4"/>
</dbReference>